<evidence type="ECO:0000313" key="2">
    <source>
        <dbReference type="Proteomes" id="UP000075583"/>
    </source>
</evidence>
<dbReference type="OrthoDB" id="9994665at2"/>
<proteinExistence type="predicted"/>
<sequence>MKKLTIDEVFSTSEIDSKRIIENYKDNINLSSYSSLVELISQGIYLEDTFDLIRTTDRPRIIILETWLVLDELLKRTILKGIGLEVLIYSEIHILPFGFIDKLELLDKIIQSEKNKKPNYSSKSIQIPGSMLTSMLKDKAFFRRYLEYEKEYYTQEELPNSTIDDIENPEKYRFVNETWLDAMQDLPKGWKDMMRKINKARNLASHSIHEDKIYKTFGFNGNDQLETLKQFCLSILSSLTGYKH</sequence>
<gene>
    <name evidence="1" type="ORF">MB14_18025</name>
</gene>
<dbReference type="AlphaFoldDB" id="A0A150XIR3"/>
<dbReference type="EMBL" id="LQZQ01000009">
    <property type="protein sequence ID" value="KYG78628.1"/>
    <property type="molecule type" value="Genomic_DNA"/>
</dbReference>
<dbReference type="Proteomes" id="UP000075583">
    <property type="component" value="Unassembled WGS sequence"/>
</dbReference>
<keyword evidence="2" id="KW-1185">Reference proteome</keyword>
<reference evidence="1" key="1">
    <citation type="submission" date="2016-01" db="EMBL/GenBank/DDBJ databases">
        <title>Genome sequencing of Roseivirga ehrenbergii KMM 6017.</title>
        <authorList>
            <person name="Selvaratnam C."/>
            <person name="Thevarajoo S."/>
            <person name="Goh K.M."/>
            <person name="Ee R."/>
            <person name="Chan K.-G."/>
            <person name="Chong C.S."/>
        </authorList>
    </citation>
    <scope>NUCLEOTIDE SEQUENCE [LARGE SCALE GENOMIC DNA]</scope>
    <source>
        <strain evidence="1">KMM 6017</strain>
    </source>
</reference>
<name>A0A150XIR3_ROSEK</name>
<dbReference type="RefSeq" id="WP_062591032.1">
    <property type="nucleotide sequence ID" value="NZ_LQZQ01000009.1"/>
</dbReference>
<evidence type="ECO:0000313" key="1">
    <source>
        <dbReference type="EMBL" id="KYG78628.1"/>
    </source>
</evidence>
<evidence type="ECO:0008006" key="3">
    <source>
        <dbReference type="Google" id="ProtNLM"/>
    </source>
</evidence>
<dbReference type="STRING" id="279360.MB14_18025"/>
<comment type="caution">
    <text evidence="1">The sequence shown here is derived from an EMBL/GenBank/DDBJ whole genome shotgun (WGS) entry which is preliminary data.</text>
</comment>
<accession>A0A150XIR3</accession>
<organism evidence="1 2">
    <name type="scientific">Roseivirga ehrenbergii (strain DSM 102268 / JCM 13514 / KCTC 12282 / NCIMB 14502 / KMM 6017)</name>
    <dbReference type="NCBI Taxonomy" id="279360"/>
    <lineage>
        <taxon>Bacteria</taxon>
        <taxon>Pseudomonadati</taxon>
        <taxon>Bacteroidota</taxon>
        <taxon>Cytophagia</taxon>
        <taxon>Cytophagales</taxon>
        <taxon>Roseivirgaceae</taxon>
        <taxon>Roseivirga</taxon>
    </lineage>
</organism>
<protein>
    <recommendedName>
        <fullName evidence="3">RiboL-PSP-HEPN domain-containing protein</fullName>
    </recommendedName>
</protein>